<accession>A0A1H2G5I3</accession>
<sequence length="92" mass="10034">MKLTRLATLLFASLPLTALAIEPGPSSPQQKQTEGWLQLQVSGEQASTHLQKATPAERDLTMQRLLESYKHPIPEYYDQKQGGNTPGGGSSN</sequence>
<feature type="signal peptide" evidence="2">
    <location>
        <begin position="1"/>
        <end position="20"/>
    </location>
</feature>
<dbReference type="Proteomes" id="UP000546584">
    <property type="component" value="Unassembled WGS sequence"/>
</dbReference>
<proteinExistence type="predicted"/>
<dbReference type="RefSeq" id="WP_063033309.1">
    <property type="nucleotide sequence ID" value="NZ_CP012400.2"/>
</dbReference>
<feature type="region of interest" description="Disordered" evidence="1">
    <location>
        <begin position="71"/>
        <end position="92"/>
    </location>
</feature>
<dbReference type="Proteomes" id="UP001224477">
    <property type="component" value="Unassembled WGS sequence"/>
</dbReference>
<dbReference type="EMBL" id="JACAQR010000012">
    <property type="protein sequence ID" value="NWD42413.1"/>
    <property type="molecule type" value="Genomic_DNA"/>
</dbReference>
<evidence type="ECO:0000313" key="5">
    <source>
        <dbReference type="Proteomes" id="UP000546584"/>
    </source>
</evidence>
<dbReference type="GeneID" id="93513186"/>
<evidence type="ECO:0000256" key="1">
    <source>
        <dbReference type="SAM" id="MobiDB-lite"/>
    </source>
</evidence>
<evidence type="ECO:0000313" key="4">
    <source>
        <dbReference type="EMBL" id="NWD42413.1"/>
    </source>
</evidence>
<reference evidence="3 6" key="2">
    <citation type="journal article" date="2023" name="Microbiol. Resour. Announc.">
        <title>Whole-genome sequence of Pseudomonas yamanorum OLsAu1 isolated from the edible ectomycorrhizal mushroom Lactarius sp. section Deliciosi.</title>
        <authorList>
            <person name="Ramirez-Mendoza R."/>
            <person name="Angeles-Argaiz R.E."/>
            <person name="Hernandez-Oaxaca D."/>
            <person name="Aguirre-Beltran L."/>
            <person name="Almaraz-Suarez J."/>
            <person name="Perez-Moreno J."/>
        </authorList>
    </citation>
    <scope>NUCLEOTIDE SEQUENCE [LARGE SCALE GENOMIC DNA]</scope>
    <source>
        <strain evidence="3 6">OLsAu1</strain>
    </source>
</reference>
<reference evidence="4 5" key="1">
    <citation type="submission" date="2020-04" db="EMBL/GenBank/DDBJ databases">
        <title>Molecular characterization of pseudomonads from Agaricus bisporus reveal novel blotch 2 pathogens in Western Europe.</title>
        <authorList>
            <person name="Taparia T."/>
            <person name="Krijger M."/>
            <person name="Haynes E."/>
            <person name="Elpinstone J.G."/>
            <person name="Noble R."/>
            <person name="Van Der Wolf J."/>
        </authorList>
    </citation>
    <scope>NUCLEOTIDE SEQUENCE [LARGE SCALE GENOMIC DNA]</scope>
    <source>
        <strain evidence="4 5">IPO3753</strain>
    </source>
</reference>
<comment type="caution">
    <text evidence="4">The sequence shown here is derived from an EMBL/GenBank/DDBJ whole genome shotgun (WGS) entry which is preliminary data.</text>
</comment>
<gene>
    <name evidence="4" type="ORF">HX826_11095</name>
    <name evidence="3" type="ORF">RCO22_09345</name>
</gene>
<dbReference type="AlphaFoldDB" id="A0A143GPH9"/>
<evidence type="ECO:0000256" key="2">
    <source>
        <dbReference type="SAM" id="SignalP"/>
    </source>
</evidence>
<dbReference type="EMBL" id="JAVGXC010000007">
    <property type="protein sequence ID" value="MDR0189140.1"/>
    <property type="molecule type" value="Genomic_DNA"/>
</dbReference>
<dbReference type="OrthoDB" id="7068897at2"/>
<dbReference type="InterPro" id="IPR022053">
    <property type="entry name" value="DUF3613"/>
</dbReference>
<dbReference type="Pfam" id="PF12266">
    <property type="entry name" value="DUF3613"/>
    <property type="match status" value="1"/>
</dbReference>
<organism evidence="4 5">
    <name type="scientific">Pseudomonas yamanorum</name>
    <dbReference type="NCBI Taxonomy" id="515393"/>
    <lineage>
        <taxon>Bacteria</taxon>
        <taxon>Pseudomonadati</taxon>
        <taxon>Pseudomonadota</taxon>
        <taxon>Gammaproteobacteria</taxon>
        <taxon>Pseudomonadales</taxon>
        <taxon>Pseudomonadaceae</taxon>
        <taxon>Pseudomonas</taxon>
    </lineage>
</organism>
<accession>A0A143GPH9</accession>
<feature type="chain" id="PRO_5007509246" evidence="2">
    <location>
        <begin position="21"/>
        <end position="92"/>
    </location>
</feature>
<evidence type="ECO:0000313" key="3">
    <source>
        <dbReference type="EMBL" id="MDR0189140.1"/>
    </source>
</evidence>
<dbReference type="KEGG" id="pym:AK972_5269"/>
<keyword evidence="6" id="KW-1185">Reference proteome</keyword>
<keyword evidence="2" id="KW-0732">Signal</keyword>
<protein>
    <submittedName>
        <fullName evidence="4">DUF3613 domain-containing protein</fullName>
    </submittedName>
</protein>
<name>A0A143GPH9_9PSED</name>
<evidence type="ECO:0000313" key="6">
    <source>
        <dbReference type="Proteomes" id="UP001224477"/>
    </source>
</evidence>